<evidence type="ECO:0000313" key="19">
    <source>
        <dbReference type="Proteomes" id="UP001163283"/>
    </source>
</evidence>
<evidence type="ECO:0000256" key="5">
    <source>
        <dbReference type="ARBA" id="ARBA00022759"/>
    </source>
</evidence>
<feature type="active site" evidence="13">
    <location>
        <position position="8"/>
    </location>
</feature>
<dbReference type="NCBIfam" id="TIGR00228">
    <property type="entry name" value="ruvC"/>
    <property type="match status" value="1"/>
</dbReference>
<evidence type="ECO:0000256" key="8">
    <source>
        <dbReference type="ARBA" id="ARBA00022842"/>
    </source>
</evidence>
<comment type="function">
    <text evidence="13">The RuvA-RuvB-RuvC complex processes Holliday junction (HJ) DNA during genetic recombination and DNA repair. Endonuclease that resolves HJ intermediates. Cleaves cruciform DNA by making single-stranded nicks across the HJ at symmetrical positions within the homologous arms, yielding a 5'-phosphate and a 3'-hydroxyl group; requires a central core of homology in the junction. The consensus cleavage sequence is 5'-(A/T)TT(C/G)-3'. Cleavage occurs on the 3'-side of the TT dinucleotide at the point of strand exchange. HJ branch migration catalyzed by RuvA-RuvB allows RuvC to scan DNA until it finds its consensus sequence, where it cleaves and resolves the cruciform DNA.</text>
</comment>
<dbReference type="PRINTS" id="PR00696">
    <property type="entry name" value="RSOLVASERUVC"/>
</dbReference>
<feature type="binding site" evidence="13">
    <location>
        <position position="72"/>
    </location>
    <ligand>
        <name>Mg(2+)</name>
        <dbReference type="ChEBI" id="CHEBI:18420"/>
        <label>2</label>
    </ligand>
</feature>
<evidence type="ECO:0000256" key="1">
    <source>
        <dbReference type="ARBA" id="ARBA00009518"/>
    </source>
</evidence>
<evidence type="ECO:0000256" key="4">
    <source>
        <dbReference type="ARBA" id="ARBA00022723"/>
    </source>
</evidence>
<dbReference type="FunFam" id="3.30.420.10:FF:000002">
    <property type="entry name" value="Crossover junction endodeoxyribonuclease RuvC"/>
    <property type="match status" value="1"/>
</dbReference>
<evidence type="ECO:0000313" key="20">
    <source>
        <dbReference type="Proteomes" id="UP001163632"/>
    </source>
</evidence>
<name>A0A1T0A3U4_MORBO</name>
<dbReference type="GO" id="GO:0005737">
    <property type="term" value="C:cytoplasm"/>
    <property type="evidence" value="ECO:0007669"/>
    <property type="project" value="UniProtKB-SubCell"/>
</dbReference>
<keyword evidence="10 13" id="KW-0233">DNA recombination</keyword>
<feature type="active site" evidence="13">
    <location>
        <position position="144"/>
    </location>
</feature>
<dbReference type="GO" id="GO:0048476">
    <property type="term" value="C:Holliday junction resolvase complex"/>
    <property type="evidence" value="ECO:0007669"/>
    <property type="project" value="UniProtKB-UniRule"/>
</dbReference>
<evidence type="ECO:0000256" key="6">
    <source>
        <dbReference type="ARBA" id="ARBA00022763"/>
    </source>
</evidence>
<dbReference type="EMBL" id="CP087781">
    <property type="protein sequence ID" value="UZA51124.1"/>
    <property type="molecule type" value="Genomic_DNA"/>
</dbReference>
<keyword evidence="3 13" id="KW-0540">Nuclease</keyword>
<dbReference type="Pfam" id="PF02075">
    <property type="entry name" value="RuvC"/>
    <property type="match status" value="1"/>
</dbReference>
<keyword evidence="11 13" id="KW-0234">DNA repair</keyword>
<evidence type="ECO:0000313" key="15">
    <source>
        <dbReference type="EMBL" id="STY91230.1"/>
    </source>
</evidence>
<dbReference type="Proteomes" id="UP001163632">
    <property type="component" value="Chromosome"/>
</dbReference>
<dbReference type="GO" id="GO:0003677">
    <property type="term" value="F:DNA binding"/>
    <property type="evidence" value="ECO:0007669"/>
    <property type="project" value="UniProtKB-KW"/>
</dbReference>
<evidence type="ECO:0000313" key="16">
    <source>
        <dbReference type="EMBL" id="UZA02591.1"/>
    </source>
</evidence>
<keyword evidence="8 13" id="KW-0460">Magnesium</keyword>
<dbReference type="EMBL" id="CP087830">
    <property type="protein sequence ID" value="UZA02591.1"/>
    <property type="molecule type" value="Genomic_DNA"/>
</dbReference>
<dbReference type="GO" id="GO:0006310">
    <property type="term" value="P:DNA recombination"/>
    <property type="evidence" value="ECO:0007669"/>
    <property type="project" value="UniProtKB-UniRule"/>
</dbReference>
<keyword evidence="20" id="KW-1185">Reference proteome</keyword>
<dbReference type="EC" id="3.1.21.10" evidence="13 14"/>
<dbReference type="EMBL" id="UGPZ01000002">
    <property type="protein sequence ID" value="STY91230.1"/>
    <property type="molecule type" value="Genomic_DNA"/>
</dbReference>
<feature type="active site" evidence="13">
    <location>
        <position position="72"/>
    </location>
</feature>
<dbReference type="InterPro" id="IPR012337">
    <property type="entry name" value="RNaseH-like_sf"/>
</dbReference>
<dbReference type="KEGG" id="mboi:DQF64_11490"/>
<protein>
    <recommendedName>
        <fullName evidence="13 14">Crossover junction endodeoxyribonuclease RuvC</fullName>
        <ecNumber evidence="13 14">3.1.21.10</ecNumber>
    </recommendedName>
    <alternativeName>
        <fullName evidence="13">Holliday junction nuclease RuvC</fullName>
    </alternativeName>
    <alternativeName>
        <fullName evidence="13">Holliday junction resolvase RuvC</fullName>
    </alternativeName>
</protein>
<evidence type="ECO:0000256" key="3">
    <source>
        <dbReference type="ARBA" id="ARBA00022722"/>
    </source>
</evidence>
<proteinExistence type="inferred from homology"/>
<keyword evidence="9 13" id="KW-0238">DNA-binding</keyword>
<comment type="similarity">
    <text evidence="1 13">Belongs to the RuvC family.</text>
</comment>
<dbReference type="InterPro" id="IPR002176">
    <property type="entry name" value="X-over_junc_endoDNase_RuvC"/>
</dbReference>
<evidence type="ECO:0000256" key="14">
    <source>
        <dbReference type="NCBIfam" id="TIGR00228"/>
    </source>
</evidence>
<keyword evidence="5 13" id="KW-0255">Endonuclease</keyword>
<keyword evidence="4 13" id="KW-0479">Metal-binding</keyword>
<evidence type="ECO:0000256" key="10">
    <source>
        <dbReference type="ARBA" id="ARBA00023172"/>
    </source>
</evidence>
<dbReference type="PANTHER" id="PTHR30194:SF3">
    <property type="entry name" value="CROSSOVER JUNCTION ENDODEOXYRIBONUCLEASE RUVC"/>
    <property type="match status" value="1"/>
</dbReference>
<accession>A0A1T0A3U4</accession>
<dbReference type="Proteomes" id="UP000254133">
    <property type="component" value="Unassembled WGS sequence"/>
</dbReference>
<dbReference type="PANTHER" id="PTHR30194">
    <property type="entry name" value="CROSSOVER JUNCTION ENDODEOXYRIBONUCLEASE RUVC"/>
    <property type="match status" value="1"/>
</dbReference>
<dbReference type="Gene3D" id="3.30.420.10">
    <property type="entry name" value="Ribonuclease H-like superfamily/Ribonuclease H"/>
    <property type="match status" value="1"/>
</dbReference>
<dbReference type="RefSeq" id="WP_078273887.1">
    <property type="nucleotide sequence ID" value="NZ_CP030241.1"/>
</dbReference>
<comment type="catalytic activity">
    <reaction evidence="12 13">
        <text>Endonucleolytic cleavage at a junction such as a reciprocal single-stranded crossover between two homologous DNA duplexes (Holliday junction).</text>
        <dbReference type="EC" id="3.1.21.10"/>
    </reaction>
</comment>
<evidence type="ECO:0000256" key="7">
    <source>
        <dbReference type="ARBA" id="ARBA00022801"/>
    </source>
</evidence>
<dbReference type="InterPro" id="IPR020563">
    <property type="entry name" value="X-over_junc_endoDNase_Mg_BS"/>
</dbReference>
<dbReference type="GeneID" id="77187800"/>
<dbReference type="GO" id="GO:0006281">
    <property type="term" value="P:DNA repair"/>
    <property type="evidence" value="ECO:0007669"/>
    <property type="project" value="UniProtKB-UniRule"/>
</dbReference>
<dbReference type="SUPFAM" id="SSF53098">
    <property type="entry name" value="Ribonuclease H-like"/>
    <property type="match status" value="1"/>
</dbReference>
<feature type="binding site" evidence="13">
    <location>
        <position position="8"/>
    </location>
    <ligand>
        <name>Mg(2+)</name>
        <dbReference type="ChEBI" id="CHEBI:18420"/>
        <label>1</label>
    </ligand>
</feature>
<feature type="binding site" evidence="13">
    <location>
        <position position="144"/>
    </location>
    <ligand>
        <name>Mg(2+)</name>
        <dbReference type="ChEBI" id="CHEBI:18420"/>
        <label>1</label>
    </ligand>
</feature>
<dbReference type="AlphaFoldDB" id="A0A1T0A3U4"/>
<dbReference type="GO" id="GO:0008821">
    <property type="term" value="F:crossover junction DNA endonuclease activity"/>
    <property type="evidence" value="ECO:0007669"/>
    <property type="project" value="UniProtKB-UniRule"/>
</dbReference>
<evidence type="ECO:0000256" key="12">
    <source>
        <dbReference type="ARBA" id="ARBA00029354"/>
    </source>
</evidence>
<keyword evidence="6 13" id="KW-0227">DNA damage</keyword>
<dbReference type="GO" id="GO:0000287">
    <property type="term" value="F:magnesium ion binding"/>
    <property type="evidence" value="ECO:0007669"/>
    <property type="project" value="UniProtKB-UniRule"/>
</dbReference>
<dbReference type="Proteomes" id="UP001163283">
    <property type="component" value="Chromosome"/>
</dbReference>
<keyword evidence="2 13" id="KW-0963">Cytoplasm</keyword>
<sequence>MTLIIGIDPGSRMTGYGIVRAVGDRLTFIDAGTIRTDSTDMPVRISQIFNGIARIVGHYQKYHDEPIHSAIEQVFMATNPDSALKLGQARGAAIASLTAQGLTVSEYTARQIKQAVCGYGAADKEQVTAMVCRLLALDVVPQADAADGLACAICHAHSSHSMHKLLGNTALKGRSASKKKGRWRLSETDLLSQNKLIKPQ</sequence>
<evidence type="ECO:0000313" key="18">
    <source>
        <dbReference type="Proteomes" id="UP000254133"/>
    </source>
</evidence>
<organism evidence="15 18">
    <name type="scientific">Moraxella bovis</name>
    <dbReference type="NCBI Taxonomy" id="476"/>
    <lineage>
        <taxon>Bacteria</taxon>
        <taxon>Pseudomonadati</taxon>
        <taxon>Pseudomonadota</taxon>
        <taxon>Gammaproteobacteria</taxon>
        <taxon>Moraxellales</taxon>
        <taxon>Moraxellaceae</taxon>
        <taxon>Moraxella</taxon>
    </lineage>
</organism>
<dbReference type="PROSITE" id="PS01321">
    <property type="entry name" value="RUVC"/>
    <property type="match status" value="1"/>
</dbReference>
<keyword evidence="7 13" id="KW-0378">Hydrolase</keyword>
<dbReference type="HAMAP" id="MF_00034">
    <property type="entry name" value="RuvC"/>
    <property type="match status" value="1"/>
</dbReference>
<evidence type="ECO:0000256" key="11">
    <source>
        <dbReference type="ARBA" id="ARBA00023204"/>
    </source>
</evidence>
<evidence type="ECO:0000313" key="17">
    <source>
        <dbReference type="EMBL" id="UZA51124.1"/>
    </source>
</evidence>
<comment type="subcellular location">
    <subcellularLocation>
        <location evidence="13">Cytoplasm</location>
    </subcellularLocation>
</comment>
<evidence type="ECO:0000256" key="9">
    <source>
        <dbReference type="ARBA" id="ARBA00023125"/>
    </source>
</evidence>
<dbReference type="InterPro" id="IPR036397">
    <property type="entry name" value="RNaseH_sf"/>
</dbReference>
<comment type="cofactor">
    <cofactor evidence="13">
        <name>Mg(2+)</name>
        <dbReference type="ChEBI" id="CHEBI:18420"/>
    </cofactor>
    <text evidence="13">Binds 2 Mg(2+) ion per subunit.</text>
</comment>
<evidence type="ECO:0000256" key="13">
    <source>
        <dbReference type="HAMAP-Rule" id="MF_00034"/>
    </source>
</evidence>
<dbReference type="CDD" id="cd16962">
    <property type="entry name" value="RuvC"/>
    <property type="match status" value="1"/>
</dbReference>
<gene>
    <name evidence="13 15" type="primary">ruvC</name>
    <name evidence="16" type="ORF">LP092_11595</name>
    <name evidence="17" type="ORF">LP129_11550</name>
    <name evidence="15" type="ORF">NCTC9426_01277</name>
</gene>
<dbReference type="STRING" id="476.B0182_05105"/>
<evidence type="ECO:0000256" key="2">
    <source>
        <dbReference type="ARBA" id="ARBA00022490"/>
    </source>
</evidence>
<reference evidence="15 18" key="1">
    <citation type="submission" date="2018-06" db="EMBL/GenBank/DDBJ databases">
        <authorList>
            <consortium name="Pathogen Informatics"/>
            <person name="Doyle S."/>
        </authorList>
    </citation>
    <scope>NUCLEOTIDE SEQUENCE [LARGE SCALE GENOMIC DNA]</scope>
    <source>
        <strain evidence="15 18">NCTC9426</strain>
    </source>
</reference>
<reference evidence="16 19" key="2">
    <citation type="journal article" date="2022" name="BMC Microbiol.">
        <title>Whole genome sequencing of Moraxella bovis strains from North America reveals two genotypes with different genetic determinants.</title>
        <authorList>
            <person name="Wynn E.L."/>
            <person name="Hille M.M."/>
            <person name="Loy J.D."/>
            <person name="Schuller G."/>
            <person name="Kuhn K.L."/>
            <person name="Dickey A.M."/>
            <person name="Bono J.L."/>
            <person name="Clawson M.L."/>
        </authorList>
    </citation>
    <scope>NUCLEOTIDE SEQUENCE [LARGE SCALE GENOMIC DNA]</scope>
    <source>
        <strain evidence="16">SAM102599</strain>
        <strain evidence="17 19">SAM57978</strain>
    </source>
</reference>
<comment type="subunit">
    <text evidence="13">Homodimer which binds Holliday junction (HJ) DNA. The HJ becomes 2-fold symmetrical on binding to RuvC with unstacked arms; it has a different conformation from HJ DNA in complex with RuvA. In the full resolvosome a probable DNA-RuvA(4)-RuvB(12)-RuvC(2) complex forms which resolves the HJ.</text>
</comment>